<evidence type="ECO:0000256" key="4">
    <source>
        <dbReference type="ARBA" id="ARBA00022989"/>
    </source>
</evidence>
<comment type="caution">
    <text evidence="10">The sequence shown here is derived from an EMBL/GenBank/DDBJ whole genome shotgun (WGS) entry which is preliminary data.</text>
</comment>
<dbReference type="PANTHER" id="PTHR43738:SF2">
    <property type="entry name" value="ABC TRANSPORTER PERMEASE"/>
    <property type="match status" value="1"/>
</dbReference>
<dbReference type="InterPro" id="IPR025857">
    <property type="entry name" value="MacB_PCD"/>
</dbReference>
<keyword evidence="5 7" id="KW-0472">Membrane</keyword>
<feature type="transmembrane region" description="Helical" evidence="7">
    <location>
        <begin position="368"/>
        <end position="388"/>
    </location>
</feature>
<feature type="transmembrane region" description="Helical" evidence="7">
    <location>
        <begin position="409"/>
        <end position="432"/>
    </location>
</feature>
<keyword evidence="11" id="KW-1185">Reference proteome</keyword>
<dbReference type="GO" id="GO:0005886">
    <property type="term" value="C:plasma membrane"/>
    <property type="evidence" value="ECO:0007669"/>
    <property type="project" value="UniProtKB-SubCell"/>
</dbReference>
<comment type="subcellular location">
    <subcellularLocation>
        <location evidence="1">Cell membrane</location>
        <topology evidence="1">Multi-pass membrane protein</topology>
    </subcellularLocation>
</comment>
<dbReference type="Proteomes" id="UP000273643">
    <property type="component" value="Unassembled WGS sequence"/>
</dbReference>
<dbReference type="OrthoDB" id="9784014at2"/>
<dbReference type="EMBL" id="RJUK01000003">
    <property type="protein sequence ID" value="ROQ18096.1"/>
    <property type="molecule type" value="Genomic_DNA"/>
</dbReference>
<protein>
    <submittedName>
        <fullName evidence="10">Putative ABC transport system permease protein</fullName>
    </submittedName>
</protein>
<feature type="transmembrane region" description="Helical" evidence="7">
    <location>
        <begin position="346"/>
        <end position="362"/>
    </location>
</feature>
<dbReference type="AlphaFoldDB" id="A0A3N1NZJ6"/>
<feature type="domain" description="MacB-like periplasmic core" evidence="9">
    <location>
        <begin position="18"/>
        <end position="204"/>
    </location>
</feature>
<feature type="transmembrane region" description="Helical" evidence="7">
    <location>
        <begin position="314"/>
        <end position="334"/>
    </location>
</feature>
<organism evidence="10 11">
    <name type="scientific">Marinimicrobium koreense</name>
    <dbReference type="NCBI Taxonomy" id="306545"/>
    <lineage>
        <taxon>Bacteria</taxon>
        <taxon>Pseudomonadati</taxon>
        <taxon>Pseudomonadota</taxon>
        <taxon>Gammaproteobacteria</taxon>
        <taxon>Cellvibrionales</taxon>
        <taxon>Cellvibrionaceae</taxon>
        <taxon>Marinimicrobium</taxon>
    </lineage>
</organism>
<keyword evidence="3 7" id="KW-0812">Transmembrane</keyword>
<evidence type="ECO:0000313" key="10">
    <source>
        <dbReference type="EMBL" id="ROQ18096.1"/>
    </source>
</evidence>
<evidence type="ECO:0000256" key="5">
    <source>
        <dbReference type="ARBA" id="ARBA00023136"/>
    </source>
</evidence>
<reference evidence="10 11" key="1">
    <citation type="submission" date="2018-11" db="EMBL/GenBank/DDBJ databases">
        <title>Genomic Encyclopedia of Type Strains, Phase IV (KMG-IV): sequencing the most valuable type-strain genomes for metagenomic binning, comparative biology and taxonomic classification.</title>
        <authorList>
            <person name="Goeker M."/>
        </authorList>
    </citation>
    <scope>NUCLEOTIDE SEQUENCE [LARGE SCALE GENOMIC DNA]</scope>
    <source>
        <strain evidence="10 11">DSM 16974</strain>
    </source>
</reference>
<evidence type="ECO:0000259" key="8">
    <source>
        <dbReference type="Pfam" id="PF02687"/>
    </source>
</evidence>
<keyword evidence="2" id="KW-1003">Cell membrane</keyword>
<dbReference type="Pfam" id="PF02687">
    <property type="entry name" value="FtsX"/>
    <property type="match status" value="1"/>
</dbReference>
<dbReference type="PANTHER" id="PTHR43738">
    <property type="entry name" value="ABC TRANSPORTER, MEMBRANE PROTEIN"/>
    <property type="match status" value="1"/>
</dbReference>
<evidence type="ECO:0000259" key="9">
    <source>
        <dbReference type="Pfam" id="PF12704"/>
    </source>
</evidence>
<dbReference type="RefSeq" id="WP_123639415.1">
    <property type="nucleotide sequence ID" value="NZ_RJUK01000003.1"/>
</dbReference>
<feature type="compositionally biased region" description="Basic and acidic residues" evidence="6">
    <location>
        <begin position="214"/>
        <end position="252"/>
    </location>
</feature>
<gene>
    <name evidence="10" type="ORF">EDC38_3070</name>
</gene>
<sequence length="444" mass="47810">MLTQIARASLWNRRTTVALTLLALSIGVALLLGIDHLRHQAKDSFRQTLSGTDLIVGPRGGQTNLLLYSVFQMGQPSTSLSPDAYERLAHHPMVDWAVPIALGDAVQGFPVFATHWSYFERYRYGQDQPLVFAEGRPFAAHSDDQVVLGAAAARELGYGLGDSLVVAHGSAGVSFTHHDDHPMTVVGILEPTGTPADRRVHMTLLAMEGLHGGESSDAHDDHGHAEHGTAGHDDHDHGGHAHHDHHQQHSEAPDQSMEPVPGNINAVLLGLKSRPMVFALQRELNTTRNEPMTAILPGVALTELWQLLAVAENLLYLISFLVLLATLAGMMTMLLASMGERRRELAILRTVGASGLTLVLLIELEVALITLLSLVFGTLLLMAGLALAQPWLASEFGLFIAINPMSAQTAYLMLGILGLALVMGLVPALAAYRRALAAGLNPRQ</sequence>
<accession>A0A3N1NZJ6</accession>
<dbReference type="Pfam" id="PF12704">
    <property type="entry name" value="MacB_PCD"/>
    <property type="match status" value="1"/>
</dbReference>
<evidence type="ECO:0000256" key="2">
    <source>
        <dbReference type="ARBA" id="ARBA00022475"/>
    </source>
</evidence>
<dbReference type="InterPro" id="IPR003838">
    <property type="entry name" value="ABC3_permease_C"/>
</dbReference>
<evidence type="ECO:0000256" key="1">
    <source>
        <dbReference type="ARBA" id="ARBA00004651"/>
    </source>
</evidence>
<evidence type="ECO:0000256" key="6">
    <source>
        <dbReference type="SAM" id="MobiDB-lite"/>
    </source>
</evidence>
<feature type="domain" description="ABC3 transporter permease C-terminal" evidence="8">
    <location>
        <begin position="317"/>
        <end position="433"/>
    </location>
</feature>
<dbReference type="InterPro" id="IPR051125">
    <property type="entry name" value="ABC-4/HrtB_transporter"/>
</dbReference>
<proteinExistence type="predicted"/>
<evidence type="ECO:0000256" key="7">
    <source>
        <dbReference type="SAM" id="Phobius"/>
    </source>
</evidence>
<name>A0A3N1NZJ6_9GAMM</name>
<keyword evidence="4 7" id="KW-1133">Transmembrane helix</keyword>
<evidence type="ECO:0000313" key="11">
    <source>
        <dbReference type="Proteomes" id="UP000273643"/>
    </source>
</evidence>
<feature type="region of interest" description="Disordered" evidence="6">
    <location>
        <begin position="211"/>
        <end position="259"/>
    </location>
</feature>
<evidence type="ECO:0000256" key="3">
    <source>
        <dbReference type="ARBA" id="ARBA00022692"/>
    </source>
</evidence>